<evidence type="ECO:0000313" key="1">
    <source>
        <dbReference type="EMBL" id="QOI71078.1"/>
    </source>
</evidence>
<name>A0A7L8ZLM6_9CAUD</name>
<reference evidence="1 2" key="1">
    <citation type="submission" date="2020-08" db="EMBL/GenBank/DDBJ databases">
        <title>Complete genome sequence of Erwinia phage pEa_SNUABM_12.</title>
        <authorList>
            <person name="Kim S.G."/>
            <person name="Lee S.B."/>
            <person name="Park S.C."/>
        </authorList>
    </citation>
    <scope>NUCLEOTIDE SEQUENCE [LARGE SCALE GENOMIC DNA]</scope>
</reference>
<dbReference type="EMBL" id="MT939486">
    <property type="protein sequence ID" value="QOI71078.1"/>
    <property type="molecule type" value="Genomic_DNA"/>
</dbReference>
<accession>A0A7L8ZLM6</accession>
<organism evidence="1 2">
    <name type="scientific">Erwinia phage pEa_SNUABM_12</name>
    <dbReference type="NCBI Taxonomy" id="2768773"/>
    <lineage>
        <taxon>Viruses</taxon>
        <taxon>Duplodnaviria</taxon>
        <taxon>Heunggongvirae</taxon>
        <taxon>Uroviricota</taxon>
        <taxon>Caudoviricetes</taxon>
        <taxon>Eneladusvirus</taxon>
        <taxon>Eneladusvirus BF</taxon>
    </lineage>
</organism>
<protein>
    <submittedName>
        <fullName evidence="1">Putative minor tail protein</fullName>
    </submittedName>
</protein>
<dbReference type="Proteomes" id="UP000594095">
    <property type="component" value="Genome"/>
</dbReference>
<evidence type="ECO:0000313" key="2">
    <source>
        <dbReference type="Proteomes" id="UP000594095"/>
    </source>
</evidence>
<gene>
    <name evidence="1" type="ORF">pEaSNUABM12_00140</name>
</gene>
<sequence>MTKEVIVYDKKFHEDEIEMIDPIDFLTDDVVTDVFGLPRGTFHVVVTFTPDPNYDPDEE</sequence>
<proteinExistence type="predicted"/>